<evidence type="ECO:0000259" key="2">
    <source>
        <dbReference type="Pfam" id="PF23337"/>
    </source>
</evidence>
<accession>A0A0M3K074</accession>
<feature type="domain" description="PTHB1 hairpin" evidence="3">
    <location>
        <begin position="568"/>
        <end position="669"/>
    </location>
</feature>
<dbReference type="WBParaSite" id="ASIM_0001420101-mRNA-1">
    <property type="protein sequence ID" value="ASIM_0001420101-mRNA-1"/>
    <property type="gene ID" value="ASIM_0001420101"/>
</dbReference>
<protein>
    <submittedName>
        <fullName evidence="4">Protein PTHB1</fullName>
    </submittedName>
</protein>
<proteinExistence type="predicted"/>
<dbReference type="PANTHER" id="PTHR20991:SF0">
    <property type="entry name" value="PROTEIN PTHB1"/>
    <property type="match status" value="1"/>
</dbReference>
<dbReference type="InterPro" id="IPR026511">
    <property type="entry name" value="PTHB1"/>
</dbReference>
<dbReference type="GO" id="GO:0060271">
    <property type="term" value="P:cilium assembly"/>
    <property type="evidence" value="ECO:0007669"/>
    <property type="project" value="TreeGrafter"/>
</dbReference>
<dbReference type="GO" id="GO:0016020">
    <property type="term" value="C:membrane"/>
    <property type="evidence" value="ECO:0007669"/>
    <property type="project" value="TreeGrafter"/>
</dbReference>
<name>A0A0M3K074_ANISI</name>
<evidence type="ECO:0000313" key="4">
    <source>
        <dbReference type="WBParaSite" id="ASIM_0001420101-mRNA-1"/>
    </source>
</evidence>
<evidence type="ECO:0000259" key="3">
    <source>
        <dbReference type="Pfam" id="PF23338"/>
    </source>
</evidence>
<organism evidence="4">
    <name type="scientific">Anisakis simplex</name>
    <name type="common">Herring worm</name>
    <dbReference type="NCBI Taxonomy" id="6269"/>
    <lineage>
        <taxon>Eukaryota</taxon>
        <taxon>Metazoa</taxon>
        <taxon>Ecdysozoa</taxon>
        <taxon>Nematoda</taxon>
        <taxon>Chromadorea</taxon>
        <taxon>Rhabditida</taxon>
        <taxon>Spirurina</taxon>
        <taxon>Ascaridomorpha</taxon>
        <taxon>Ascaridoidea</taxon>
        <taxon>Anisakidae</taxon>
        <taxon>Anisakis</taxon>
        <taxon>Anisakis simplex complex</taxon>
    </lineage>
</organism>
<sequence length="766" mass="86690">LIIASTIGRVWVLDPARVTECRQQFSCLLEQTLSAPIIDVCVDQFVSGTQQNFIAILFPHNLTIYRLVSENDCHELVVLHEHNVNGVAYNMCVGNFGHSTTSQICVQNINCSLSIFELEHHLFERNILSNLHPGPIIYAPQSDSIITASDSILSSTKFSTLAAASNTTHGKKLNPDWTFNLGEWPLDVSVIDTTPVQPSIVVLCKRSLLCFTHGGTLRFSIRLQCIATALLVYNSSERFTISFLSYLNVKIEFSASDAYIQLCIATTTKTLLFYADNILIWAAQLTDEPIQLNLCSFGTVYRSMLAILSERRLSISYLGTEPSLFRLPASQTRFIDFQERQIEFSNLETAIRKKPSDVFANCKSFTGVENRCGLRFECNFNGLDEKSMARDVNEETPSLTTDIMVSTETPLNDVRIMCRTQFFAEQKYFVIANIRYQPITDLRCQFLLFSASNALFAGELSTMQIKLPLALMCRATGTQRNVQYKLTFESSEASLEIGELFPEFEAERSTSIALQPILSDWIVSIFVSQKSRRYRIQSDSLDALYVFTDEFISRIKQKQENVILTCSPPIDHILQRLNLCAELERRRTNDEIELERASTQLRGAQASMLAKLKAPRPSSIAHLDSLMQYSHTQLLSYIERISRAEAALHTAALSFSCSLNLLHLLMMLNGKHLPIDGYIVDCSGQTVTERFKWILSTFVRLDINADITANELKILLRNQCENFITNTRMENIDEELEDEENENEKISEQNINPLVSGSIPFIRNTE</sequence>
<dbReference type="Pfam" id="PF23338">
    <property type="entry name" value="PTHB1_hp"/>
    <property type="match status" value="1"/>
</dbReference>
<dbReference type="InterPro" id="IPR055362">
    <property type="entry name" value="PTHB1_pf_dom"/>
</dbReference>
<dbReference type="AlphaFoldDB" id="A0A0M3K074"/>
<reference evidence="4" key="1">
    <citation type="submission" date="2017-02" db="UniProtKB">
        <authorList>
            <consortium name="WormBaseParasite"/>
        </authorList>
    </citation>
    <scope>IDENTIFICATION</scope>
</reference>
<dbReference type="InterPro" id="IPR055363">
    <property type="entry name" value="PTHB1_hp_dom"/>
</dbReference>
<evidence type="ECO:0000259" key="1">
    <source>
        <dbReference type="Pfam" id="PF14727"/>
    </source>
</evidence>
<dbReference type="Pfam" id="PF14727">
    <property type="entry name" value="PHTB1_N"/>
    <property type="match status" value="1"/>
</dbReference>
<dbReference type="Pfam" id="PF23337">
    <property type="entry name" value="PTHB1_pf"/>
    <property type="match status" value="1"/>
</dbReference>
<dbReference type="GO" id="GO:0034464">
    <property type="term" value="C:BBSome"/>
    <property type="evidence" value="ECO:0007669"/>
    <property type="project" value="InterPro"/>
</dbReference>
<feature type="domain" description="PTHB1 platform" evidence="2">
    <location>
        <begin position="468"/>
        <end position="562"/>
    </location>
</feature>
<dbReference type="InterPro" id="IPR028073">
    <property type="entry name" value="PHTB1_N_dom"/>
</dbReference>
<feature type="domain" description="PTHB1 N-terminal" evidence="1">
    <location>
        <begin position="1"/>
        <end position="322"/>
    </location>
</feature>
<dbReference type="PANTHER" id="PTHR20991">
    <property type="entry name" value="PARATHYROID HORMONE-RESPONSIVE B1 GENE"/>
    <property type="match status" value="1"/>
</dbReference>